<dbReference type="Proteomes" id="UP001156441">
    <property type="component" value="Unassembled WGS sequence"/>
</dbReference>
<evidence type="ECO:0000313" key="9">
    <source>
        <dbReference type="EMBL" id="MCT2582095.1"/>
    </source>
</evidence>
<evidence type="ECO:0000256" key="3">
    <source>
        <dbReference type="ARBA" id="ARBA00022475"/>
    </source>
</evidence>
<evidence type="ECO:0000256" key="5">
    <source>
        <dbReference type="ARBA" id="ARBA00022989"/>
    </source>
</evidence>
<reference evidence="9 10" key="1">
    <citation type="submission" date="2021-02" db="EMBL/GenBank/DDBJ databases">
        <title>Actinophytocola xerophila sp. nov., isolated from soil of cotton cropping field.</title>
        <authorList>
            <person name="Huang R."/>
            <person name="Chen X."/>
            <person name="Ge X."/>
            <person name="Liu W."/>
        </authorList>
    </citation>
    <scope>NUCLEOTIDE SEQUENCE [LARGE SCALE GENOMIC DNA]</scope>
    <source>
        <strain evidence="9 10">S1-96</strain>
    </source>
</reference>
<keyword evidence="5 7" id="KW-1133">Transmembrane helix</keyword>
<sequence length="278" mass="29235">MTTVERGTDRRRRTLAQLAASVLVVLVVLVAGTLAVDAAQTTGLASRNEAPTLGHWFGTDWLGRDVLARVLAGLRLSLVVGTSAAVLSALIALVLASAATVGGPRVDAVVGWLVDLFLALPHLVLLILLAFALGGGTEAVIVAVAVTHWPTLTRVLRGRAKEVVAADFVSVSAHLGRGRWWIARRHVTGHLAGQFLVGLVLLFPHAILHEAALSFLGLGVDPAEPSIGVLLAESMRYLSAGAWWLAVLPGLCLLVVVKAVDGIGENLRALLNPRSHHL</sequence>
<feature type="transmembrane region" description="Helical" evidence="7">
    <location>
        <begin position="187"/>
        <end position="208"/>
    </location>
</feature>
<feature type="transmembrane region" description="Helical" evidence="7">
    <location>
        <begin position="108"/>
        <end position="133"/>
    </location>
</feature>
<name>A0ABT2J2M3_9PSEU</name>
<feature type="transmembrane region" description="Helical" evidence="7">
    <location>
        <begin position="241"/>
        <end position="260"/>
    </location>
</feature>
<feature type="domain" description="ABC transmembrane type-1" evidence="8">
    <location>
        <begin position="74"/>
        <end position="264"/>
    </location>
</feature>
<evidence type="ECO:0000259" key="8">
    <source>
        <dbReference type="PROSITE" id="PS50928"/>
    </source>
</evidence>
<keyword evidence="2 7" id="KW-0813">Transport</keyword>
<dbReference type="CDD" id="cd06261">
    <property type="entry name" value="TM_PBP2"/>
    <property type="match status" value="1"/>
</dbReference>
<feature type="transmembrane region" description="Helical" evidence="7">
    <location>
        <begin position="139"/>
        <end position="156"/>
    </location>
</feature>
<keyword evidence="4 7" id="KW-0812">Transmembrane</keyword>
<comment type="caution">
    <text evidence="9">The sequence shown here is derived from an EMBL/GenBank/DDBJ whole genome shotgun (WGS) entry which is preliminary data.</text>
</comment>
<dbReference type="InterPro" id="IPR035906">
    <property type="entry name" value="MetI-like_sf"/>
</dbReference>
<comment type="subcellular location">
    <subcellularLocation>
        <location evidence="1 7">Cell membrane</location>
        <topology evidence="1 7">Multi-pass membrane protein</topology>
    </subcellularLocation>
</comment>
<organism evidence="9 10">
    <name type="scientific">Actinophytocola gossypii</name>
    <dbReference type="NCBI Taxonomy" id="2812003"/>
    <lineage>
        <taxon>Bacteria</taxon>
        <taxon>Bacillati</taxon>
        <taxon>Actinomycetota</taxon>
        <taxon>Actinomycetes</taxon>
        <taxon>Pseudonocardiales</taxon>
        <taxon>Pseudonocardiaceae</taxon>
    </lineage>
</organism>
<proteinExistence type="inferred from homology"/>
<evidence type="ECO:0000256" key="6">
    <source>
        <dbReference type="ARBA" id="ARBA00023136"/>
    </source>
</evidence>
<dbReference type="SUPFAM" id="SSF161098">
    <property type="entry name" value="MetI-like"/>
    <property type="match status" value="1"/>
</dbReference>
<gene>
    <name evidence="9" type="ORF">JT362_03020</name>
</gene>
<protein>
    <submittedName>
        <fullName evidence="9">ABC transporter permease</fullName>
    </submittedName>
</protein>
<comment type="similarity">
    <text evidence="7">Belongs to the binding-protein-dependent transport system permease family.</text>
</comment>
<dbReference type="Gene3D" id="1.10.3720.10">
    <property type="entry name" value="MetI-like"/>
    <property type="match status" value="1"/>
</dbReference>
<keyword evidence="6 7" id="KW-0472">Membrane</keyword>
<dbReference type="PANTHER" id="PTHR43386:SF23">
    <property type="entry name" value="ABC TRANSPORTER"/>
    <property type="match status" value="1"/>
</dbReference>
<keyword evidence="3" id="KW-1003">Cell membrane</keyword>
<evidence type="ECO:0000256" key="2">
    <source>
        <dbReference type="ARBA" id="ARBA00022448"/>
    </source>
</evidence>
<evidence type="ECO:0000256" key="7">
    <source>
        <dbReference type="RuleBase" id="RU363032"/>
    </source>
</evidence>
<dbReference type="RefSeq" id="WP_260189447.1">
    <property type="nucleotide sequence ID" value="NZ_JAFFZE010000004.1"/>
</dbReference>
<feature type="transmembrane region" description="Helical" evidence="7">
    <location>
        <begin position="76"/>
        <end position="96"/>
    </location>
</feature>
<evidence type="ECO:0000256" key="4">
    <source>
        <dbReference type="ARBA" id="ARBA00022692"/>
    </source>
</evidence>
<dbReference type="PANTHER" id="PTHR43386">
    <property type="entry name" value="OLIGOPEPTIDE TRANSPORT SYSTEM PERMEASE PROTEIN APPC"/>
    <property type="match status" value="1"/>
</dbReference>
<dbReference type="Pfam" id="PF00528">
    <property type="entry name" value="BPD_transp_1"/>
    <property type="match status" value="1"/>
</dbReference>
<dbReference type="PROSITE" id="PS50928">
    <property type="entry name" value="ABC_TM1"/>
    <property type="match status" value="1"/>
</dbReference>
<dbReference type="InterPro" id="IPR000515">
    <property type="entry name" value="MetI-like"/>
</dbReference>
<dbReference type="InterPro" id="IPR050366">
    <property type="entry name" value="BP-dependent_transpt_permease"/>
</dbReference>
<evidence type="ECO:0000256" key="1">
    <source>
        <dbReference type="ARBA" id="ARBA00004651"/>
    </source>
</evidence>
<evidence type="ECO:0000313" key="10">
    <source>
        <dbReference type="Proteomes" id="UP001156441"/>
    </source>
</evidence>
<dbReference type="EMBL" id="JAFFZE010000004">
    <property type="protein sequence ID" value="MCT2582095.1"/>
    <property type="molecule type" value="Genomic_DNA"/>
</dbReference>
<keyword evidence="10" id="KW-1185">Reference proteome</keyword>
<accession>A0ABT2J2M3</accession>